<reference evidence="2 3" key="1">
    <citation type="submission" date="2018-08" db="EMBL/GenBank/DDBJ databases">
        <title>Microbacterium oxydans strain HG3.</title>
        <authorList>
            <person name="ORTET P."/>
        </authorList>
    </citation>
    <scope>NUCLEOTIDE SEQUENCE [LARGE SCALE GENOMIC DNA]</scope>
    <source>
        <strain evidence="2 3">HG3</strain>
    </source>
</reference>
<accession>A0A3S9WH62</accession>
<dbReference type="EMBL" id="CP031422">
    <property type="protein sequence ID" value="AZS39426.1"/>
    <property type="molecule type" value="Genomic_DNA"/>
</dbReference>
<evidence type="ECO:0000313" key="2">
    <source>
        <dbReference type="EMBL" id="AZS39426.1"/>
    </source>
</evidence>
<feature type="domain" description="Transcription regulator HTH AraC- type ligand binding" evidence="1">
    <location>
        <begin position="29"/>
        <end position="157"/>
    </location>
</feature>
<evidence type="ECO:0000313" key="3">
    <source>
        <dbReference type="Proteomes" id="UP000274841"/>
    </source>
</evidence>
<evidence type="ECO:0000259" key="1">
    <source>
        <dbReference type="Pfam" id="PF14525"/>
    </source>
</evidence>
<name>A0A3S9WH62_9MICO</name>
<proteinExistence type="predicted"/>
<gene>
    <name evidence="2" type="primary">nphR_1</name>
    <name evidence="2" type="ORF">CVS54_00734</name>
</gene>
<protein>
    <submittedName>
        <fullName evidence="2">Transcriptional activator NphR</fullName>
    </submittedName>
</protein>
<dbReference type="KEGG" id="moy:CVS54_00734"/>
<dbReference type="AlphaFoldDB" id="A0A3S9WH62"/>
<sequence>MDNQERAPRHPVRSWSTKDAPTGAVVDYWRQARERAYVKVQTDPLAPNFYGSIRLQTFEDFSISYKIAGAETARRSRTQLATGTETDHYFYFLFQTRGSIAVEQGGRVATALPGSVVIYDSAEPFVLRAEKPYEQVVLEVRAAQLMESRALSNRLFPDEGVGRPGASVRR</sequence>
<organism evidence="2 3">
    <name type="scientific">Microbacterium oxydans</name>
    <dbReference type="NCBI Taxonomy" id="82380"/>
    <lineage>
        <taxon>Bacteria</taxon>
        <taxon>Bacillati</taxon>
        <taxon>Actinomycetota</taxon>
        <taxon>Actinomycetes</taxon>
        <taxon>Micrococcales</taxon>
        <taxon>Microbacteriaceae</taxon>
        <taxon>Microbacterium</taxon>
    </lineage>
</organism>
<dbReference type="RefSeq" id="WP_127011779.1">
    <property type="nucleotide sequence ID" value="NZ_CP031422.1"/>
</dbReference>
<dbReference type="Pfam" id="PF14525">
    <property type="entry name" value="AraC_binding_2"/>
    <property type="match status" value="1"/>
</dbReference>
<dbReference type="Proteomes" id="UP000274841">
    <property type="component" value="Chromosome"/>
</dbReference>
<dbReference type="InterPro" id="IPR035418">
    <property type="entry name" value="AraC-bd_2"/>
</dbReference>